<feature type="region of interest" description="Disordered" evidence="1">
    <location>
        <begin position="44"/>
        <end position="68"/>
    </location>
</feature>
<evidence type="ECO:0000313" key="4">
    <source>
        <dbReference type="Proteomes" id="UP000701801"/>
    </source>
</evidence>
<protein>
    <recommendedName>
        <fullName evidence="2">DUF6604 domain-containing protein</fullName>
    </recommendedName>
</protein>
<dbReference type="AlphaFoldDB" id="A0A9N9PYA7"/>
<dbReference type="Proteomes" id="UP000701801">
    <property type="component" value="Unassembled WGS sequence"/>
</dbReference>
<dbReference type="Pfam" id="PF20253">
    <property type="entry name" value="DUF6604"/>
    <property type="match status" value="1"/>
</dbReference>
<feature type="domain" description="DUF6604" evidence="2">
    <location>
        <begin position="11"/>
        <end position="281"/>
    </location>
</feature>
<dbReference type="InterPro" id="IPR046539">
    <property type="entry name" value="DUF6604"/>
</dbReference>
<organism evidence="3 4">
    <name type="scientific">Hymenoscyphus albidus</name>
    <dbReference type="NCBI Taxonomy" id="595503"/>
    <lineage>
        <taxon>Eukaryota</taxon>
        <taxon>Fungi</taxon>
        <taxon>Dikarya</taxon>
        <taxon>Ascomycota</taxon>
        <taxon>Pezizomycotina</taxon>
        <taxon>Leotiomycetes</taxon>
        <taxon>Helotiales</taxon>
        <taxon>Helotiaceae</taxon>
        <taxon>Hymenoscyphus</taxon>
    </lineage>
</organism>
<feature type="compositionally biased region" description="Basic and acidic residues" evidence="1">
    <location>
        <begin position="130"/>
        <end position="140"/>
    </location>
</feature>
<evidence type="ECO:0000259" key="2">
    <source>
        <dbReference type="Pfam" id="PF20253"/>
    </source>
</evidence>
<comment type="caution">
    <text evidence="3">The sequence shown here is derived from an EMBL/GenBank/DDBJ whole genome shotgun (WGS) entry which is preliminary data.</text>
</comment>
<accession>A0A9N9PYA7</accession>
<keyword evidence="4" id="KW-1185">Reference proteome</keyword>
<name>A0A9N9PYA7_9HELO</name>
<evidence type="ECO:0000256" key="1">
    <source>
        <dbReference type="SAM" id="MobiDB-lite"/>
    </source>
</evidence>
<dbReference type="PANTHER" id="PTHR38795:SF1">
    <property type="entry name" value="DUF6604 DOMAIN-CONTAINING PROTEIN"/>
    <property type="match status" value="1"/>
</dbReference>
<gene>
    <name evidence="3" type="ORF">HYALB_00012899</name>
</gene>
<evidence type="ECO:0000313" key="3">
    <source>
        <dbReference type="EMBL" id="CAG8979258.1"/>
    </source>
</evidence>
<proteinExistence type="predicted"/>
<feature type="region of interest" description="Disordered" evidence="1">
    <location>
        <begin position="118"/>
        <end position="140"/>
    </location>
</feature>
<sequence length="310" mass="34715">MAPELGFSTYKRYKSGTREFTSWLAQTAKSLSADVLPTIPLAGKKGINGGRKRKAKNKNENGNSVKANSHGDYEIQIADFLPLAQLIADYEVPVPDHIYNLLGNVIMLRKEASAWLRSSEGQESHPAIGENHDHDNDHDHGHKHFISVISHVKNILRKCVGSKIHEKQKDIFDEVQKSTTNMFEKIGVEETKTEPDQPVKTPITTVSTVTAVQTQGAKFDIAGHDEVLFACIFFFQDFHSTRLLLREAWKDYRDGEDSLMAVSLITNTAIELIQRAVTELLTEINGRHEHAPTERKSDTLGLLPCGYERG</sequence>
<dbReference type="OrthoDB" id="5238236at2759"/>
<reference evidence="3" key="1">
    <citation type="submission" date="2021-07" db="EMBL/GenBank/DDBJ databases">
        <authorList>
            <person name="Durling M."/>
        </authorList>
    </citation>
    <scope>NUCLEOTIDE SEQUENCE</scope>
</reference>
<dbReference type="EMBL" id="CAJVRM010000302">
    <property type="protein sequence ID" value="CAG8979258.1"/>
    <property type="molecule type" value="Genomic_DNA"/>
</dbReference>
<dbReference type="PANTHER" id="PTHR38795">
    <property type="entry name" value="DUF6604 DOMAIN-CONTAINING PROTEIN"/>
    <property type="match status" value="1"/>
</dbReference>